<evidence type="ECO:0000313" key="3">
    <source>
        <dbReference type="Proteomes" id="UP000011566"/>
    </source>
</evidence>
<gene>
    <name evidence="2" type="ORF">C447_15041</name>
</gene>
<feature type="domain" description="DUF5615" evidence="1">
    <location>
        <begin position="7"/>
        <end position="94"/>
    </location>
</feature>
<dbReference type="OrthoDB" id="147476at2157"/>
<name>M0LW64_9EURY</name>
<dbReference type="Proteomes" id="UP000011566">
    <property type="component" value="Unassembled WGS sequence"/>
</dbReference>
<evidence type="ECO:0000313" key="2">
    <source>
        <dbReference type="EMBL" id="EMA36584.1"/>
    </source>
</evidence>
<accession>M0LW64</accession>
<keyword evidence="3" id="KW-1185">Reference proteome</keyword>
<comment type="caution">
    <text evidence="2">The sequence shown here is derived from an EMBL/GenBank/DDBJ whole genome shotgun (WGS) entry which is preliminary data.</text>
</comment>
<protein>
    <recommendedName>
        <fullName evidence="1">DUF5615 domain-containing protein</fullName>
    </recommendedName>
</protein>
<evidence type="ECO:0000259" key="1">
    <source>
        <dbReference type="Pfam" id="PF18480"/>
    </source>
</evidence>
<dbReference type="InterPro" id="IPR041049">
    <property type="entry name" value="DUF5615"/>
</dbReference>
<dbReference type="PATRIC" id="fig|1132509.6.peg.3499"/>
<sequence>MTDGWGFLVDEDTDTATAAELRERGHDAVTVGTVLAKGEPDTRVAGYARETDRVLVTTDRDFLDPELNTGLRVLLVSGDDTDGDEIARKIDELVVLAAGPDELKRVTWV</sequence>
<dbReference type="RefSeq" id="WP_007695307.1">
    <property type="nucleotide sequence ID" value="NZ_AJRK01000057.1"/>
</dbReference>
<dbReference type="AlphaFoldDB" id="M0LW64"/>
<organism evidence="2 3">
    <name type="scientific">Halococcus hamelinensis 100A6</name>
    <dbReference type="NCBI Taxonomy" id="1132509"/>
    <lineage>
        <taxon>Archaea</taxon>
        <taxon>Methanobacteriati</taxon>
        <taxon>Methanobacteriota</taxon>
        <taxon>Stenosarchaea group</taxon>
        <taxon>Halobacteria</taxon>
        <taxon>Halobacteriales</taxon>
        <taxon>Halococcaceae</taxon>
        <taxon>Halococcus</taxon>
    </lineage>
</organism>
<dbReference type="EMBL" id="AOMB01000041">
    <property type="protein sequence ID" value="EMA36584.1"/>
    <property type="molecule type" value="Genomic_DNA"/>
</dbReference>
<reference evidence="2 3" key="1">
    <citation type="journal article" date="2014" name="PLoS Genet.">
        <title>Phylogenetically driven sequencing of extremely halophilic archaea reveals strategies for static and dynamic osmo-response.</title>
        <authorList>
            <person name="Becker E.A."/>
            <person name="Seitzer P.M."/>
            <person name="Tritt A."/>
            <person name="Larsen D."/>
            <person name="Krusor M."/>
            <person name="Yao A.I."/>
            <person name="Wu D."/>
            <person name="Madern D."/>
            <person name="Eisen J.A."/>
            <person name="Darling A.E."/>
            <person name="Facciotti M.T."/>
        </authorList>
    </citation>
    <scope>NUCLEOTIDE SEQUENCE [LARGE SCALE GENOMIC DNA]</scope>
    <source>
        <strain evidence="2 3">100A6</strain>
    </source>
</reference>
<proteinExistence type="predicted"/>
<dbReference type="Pfam" id="PF18480">
    <property type="entry name" value="DUF5615"/>
    <property type="match status" value="1"/>
</dbReference>